<organism evidence="1">
    <name type="scientific">marine sediment metagenome</name>
    <dbReference type="NCBI Taxonomy" id="412755"/>
    <lineage>
        <taxon>unclassified sequences</taxon>
        <taxon>metagenomes</taxon>
        <taxon>ecological metagenomes</taxon>
    </lineage>
</organism>
<feature type="non-terminal residue" evidence="1">
    <location>
        <position position="36"/>
    </location>
</feature>
<sequence length="36" mass="3913">MGELVGKLLTVGSQPSDLYDFPKGTANKAYRIAESR</sequence>
<comment type="caution">
    <text evidence="1">The sequence shown here is derived from an EMBL/GenBank/DDBJ whole genome shotgun (WGS) entry which is preliminary data.</text>
</comment>
<evidence type="ECO:0000313" key="1">
    <source>
        <dbReference type="EMBL" id="GAF97071.1"/>
    </source>
</evidence>
<name>X0UCN4_9ZZZZ</name>
<gene>
    <name evidence="1" type="ORF">S01H1_28415</name>
</gene>
<accession>X0UCN4</accession>
<dbReference type="AlphaFoldDB" id="X0UCN4"/>
<proteinExistence type="predicted"/>
<protein>
    <submittedName>
        <fullName evidence="1">Uncharacterized protein</fullName>
    </submittedName>
</protein>
<reference evidence="1" key="1">
    <citation type="journal article" date="2014" name="Front. Microbiol.">
        <title>High frequency of phylogenetically diverse reductive dehalogenase-homologous genes in deep subseafloor sedimentary metagenomes.</title>
        <authorList>
            <person name="Kawai M."/>
            <person name="Futagami T."/>
            <person name="Toyoda A."/>
            <person name="Takaki Y."/>
            <person name="Nishi S."/>
            <person name="Hori S."/>
            <person name="Arai W."/>
            <person name="Tsubouchi T."/>
            <person name="Morono Y."/>
            <person name="Uchiyama I."/>
            <person name="Ito T."/>
            <person name="Fujiyama A."/>
            <person name="Inagaki F."/>
            <person name="Takami H."/>
        </authorList>
    </citation>
    <scope>NUCLEOTIDE SEQUENCE</scope>
    <source>
        <strain evidence="1">Expedition CK06-06</strain>
    </source>
</reference>
<dbReference type="EMBL" id="BARS01017365">
    <property type="protein sequence ID" value="GAF97071.1"/>
    <property type="molecule type" value="Genomic_DNA"/>
</dbReference>